<dbReference type="Pfam" id="PF02776">
    <property type="entry name" value="TPP_enzyme_N"/>
    <property type="match status" value="1"/>
</dbReference>
<dbReference type="InterPro" id="IPR012000">
    <property type="entry name" value="Thiamin_PyroP_enz_cen_dom"/>
</dbReference>
<evidence type="ECO:0000259" key="5">
    <source>
        <dbReference type="Pfam" id="PF02775"/>
    </source>
</evidence>
<dbReference type="PANTHER" id="PTHR18968">
    <property type="entry name" value="THIAMINE PYROPHOSPHATE ENZYMES"/>
    <property type="match status" value="1"/>
</dbReference>
<proteinExistence type="inferred from homology"/>
<keyword evidence="7" id="KW-0808">Transferase</keyword>
<evidence type="ECO:0000259" key="4">
    <source>
        <dbReference type="Pfam" id="PF00205"/>
    </source>
</evidence>
<reference evidence="8" key="1">
    <citation type="submission" date="2023-07" db="EMBL/GenBank/DDBJ databases">
        <title>Genome sequencing of Purple Non-Sulfur Bacteria from various extreme environments.</title>
        <authorList>
            <person name="Mayer M."/>
        </authorList>
    </citation>
    <scope>NUCLEOTIDE SEQUENCE [LARGE SCALE GENOMIC DNA]</scope>
    <source>
        <strain evidence="8">DSM 17935</strain>
    </source>
</reference>
<dbReference type="Proteomes" id="UP001209755">
    <property type="component" value="Unassembled WGS sequence"/>
</dbReference>
<protein>
    <submittedName>
        <fullName evidence="7">Acetolactate synthase-1/2/3 large subunit</fullName>
        <ecNumber evidence="7">2.2.1.6</ecNumber>
    </submittedName>
</protein>
<sequence>MTKTNERVVDTLIEAGVTRAFTLPGLGVTWSLPAFYDRRDEFDVVLTRNEWIASIMTQVTGRLTGRPAVLMGQGPWLTTIGAIGILEAHFAGSPMVVLTETSDYDGYGQLGVYQTMTGDYGGADAMASLKPITKYCTYATTPEEAVFGTQMAVKHASLPRTGPAAVIMKTSIIRQEMPEAPKPGLYPSKGYLSYTPARPDAGAVARLKDLLDKAKRPVFIAGNGVLASNSGAALQALAEAAGIAVATSYNAKGAIAETSDVTAGMLGTWGMPTANRAVAEADLVVMLGASMGPDYTRFRDPDLIRPGDQTLVQVDIDPRNAGWVYPVDLAITGDVADVIAMLADSGLDAGAREARLSAIADLKERTDYHVLPDLPAAQGSVHHVDLVKAMQGFLGPDDILALDAGSNRIWSTFGLRMPYPQQLLVPGGTGVMGWGGPAAAAAKLVHPDKRVTCLSGDGGFMMTLQVITTCIQQNLSTVFVVNNNSGLGMVRDNLGERRIAVDFEDIDFVTVAEGLGGKGIRVYHPGEIRDAIETAHKMGGPVVVDVKVDPDASHHQAVDNAPL</sequence>
<keyword evidence="2 3" id="KW-0786">Thiamine pyrophosphate</keyword>
<evidence type="ECO:0000259" key="6">
    <source>
        <dbReference type="Pfam" id="PF02776"/>
    </source>
</evidence>
<dbReference type="InterPro" id="IPR011766">
    <property type="entry name" value="TPP_enzyme_TPP-bd"/>
</dbReference>
<feature type="domain" description="Thiamine pyrophosphate enzyme TPP-binding" evidence="5">
    <location>
        <begin position="403"/>
        <end position="546"/>
    </location>
</feature>
<dbReference type="CDD" id="cd07035">
    <property type="entry name" value="TPP_PYR_POX_like"/>
    <property type="match status" value="1"/>
</dbReference>
<organism evidence="7 8">
    <name type="scientific">Rhodobium gokarnense</name>
    <dbReference type="NCBI Taxonomy" id="364296"/>
    <lineage>
        <taxon>Bacteria</taxon>
        <taxon>Pseudomonadati</taxon>
        <taxon>Pseudomonadota</taxon>
        <taxon>Alphaproteobacteria</taxon>
        <taxon>Hyphomicrobiales</taxon>
        <taxon>Rhodobiaceae</taxon>
        <taxon>Rhodobium</taxon>
    </lineage>
</organism>
<dbReference type="GO" id="GO:0003984">
    <property type="term" value="F:acetolactate synthase activity"/>
    <property type="evidence" value="ECO:0007669"/>
    <property type="project" value="UniProtKB-EC"/>
</dbReference>
<dbReference type="InterPro" id="IPR012001">
    <property type="entry name" value="Thiamin_PyroP_enz_TPP-bd_dom"/>
</dbReference>
<comment type="caution">
    <text evidence="7">The sequence shown here is derived from an EMBL/GenBank/DDBJ whole genome shotgun (WGS) entry which is preliminary data.</text>
</comment>
<dbReference type="InterPro" id="IPR029035">
    <property type="entry name" value="DHS-like_NAD/FAD-binding_dom"/>
</dbReference>
<dbReference type="InterPro" id="IPR029061">
    <property type="entry name" value="THDP-binding"/>
</dbReference>
<gene>
    <name evidence="7" type="ORF">M2319_004032</name>
</gene>
<evidence type="ECO:0000313" key="7">
    <source>
        <dbReference type="EMBL" id="MCW2309676.1"/>
    </source>
</evidence>
<evidence type="ECO:0000256" key="3">
    <source>
        <dbReference type="RuleBase" id="RU362132"/>
    </source>
</evidence>
<dbReference type="EC" id="2.2.1.6" evidence="7"/>
<evidence type="ECO:0000256" key="2">
    <source>
        <dbReference type="ARBA" id="ARBA00023052"/>
    </source>
</evidence>
<evidence type="ECO:0000313" key="8">
    <source>
        <dbReference type="Proteomes" id="UP001209755"/>
    </source>
</evidence>
<name>A0ABT3HHC6_9HYPH</name>
<comment type="similarity">
    <text evidence="1 3">Belongs to the TPP enzyme family.</text>
</comment>
<dbReference type="SUPFAM" id="SSF52467">
    <property type="entry name" value="DHS-like NAD/FAD-binding domain"/>
    <property type="match status" value="1"/>
</dbReference>
<dbReference type="Pfam" id="PF00205">
    <property type="entry name" value="TPP_enzyme_M"/>
    <property type="match status" value="1"/>
</dbReference>
<evidence type="ECO:0000256" key="1">
    <source>
        <dbReference type="ARBA" id="ARBA00007812"/>
    </source>
</evidence>
<dbReference type="Gene3D" id="3.40.50.970">
    <property type="match status" value="2"/>
</dbReference>
<dbReference type="SUPFAM" id="SSF52518">
    <property type="entry name" value="Thiamin diphosphate-binding fold (THDP-binding)"/>
    <property type="match status" value="2"/>
</dbReference>
<dbReference type="Pfam" id="PF02775">
    <property type="entry name" value="TPP_enzyme_C"/>
    <property type="match status" value="1"/>
</dbReference>
<feature type="domain" description="Thiamine pyrophosphate enzyme central" evidence="4">
    <location>
        <begin position="205"/>
        <end position="342"/>
    </location>
</feature>
<keyword evidence="8" id="KW-1185">Reference proteome</keyword>
<accession>A0ABT3HHC6</accession>
<dbReference type="RefSeq" id="WP_264603241.1">
    <property type="nucleotide sequence ID" value="NZ_JAOQNS010000013.1"/>
</dbReference>
<dbReference type="EMBL" id="JAOQNS010000013">
    <property type="protein sequence ID" value="MCW2309676.1"/>
    <property type="molecule type" value="Genomic_DNA"/>
</dbReference>
<dbReference type="CDD" id="cd00568">
    <property type="entry name" value="TPP_enzymes"/>
    <property type="match status" value="1"/>
</dbReference>
<dbReference type="PANTHER" id="PTHR18968:SF13">
    <property type="entry name" value="ACETOLACTATE SYNTHASE CATALYTIC SUBUNIT, MITOCHONDRIAL"/>
    <property type="match status" value="1"/>
</dbReference>
<dbReference type="InterPro" id="IPR045229">
    <property type="entry name" value="TPP_enz"/>
</dbReference>
<feature type="domain" description="Thiamine pyrophosphate enzyme N-terminal TPP-binding" evidence="6">
    <location>
        <begin position="4"/>
        <end position="114"/>
    </location>
</feature>
<dbReference type="Gene3D" id="3.40.50.1220">
    <property type="entry name" value="TPP-binding domain"/>
    <property type="match status" value="1"/>
</dbReference>